<gene>
    <name evidence="1" type="ORF">FCALED_LOCUS17121</name>
</gene>
<reference evidence="1" key="1">
    <citation type="submission" date="2021-06" db="EMBL/GenBank/DDBJ databases">
        <authorList>
            <person name="Kallberg Y."/>
            <person name="Tangrot J."/>
            <person name="Rosling A."/>
        </authorList>
    </citation>
    <scope>NUCLEOTIDE SEQUENCE</scope>
    <source>
        <strain evidence="1">UK204</strain>
    </source>
</reference>
<sequence>SSIGIRLWLVLSSIHISESSMTFLISNSLSFFIFDSFIRGSTLRPLHDLQLHVTCFLVDDLEVFDILDIFSSKTSFDYTKFLLIC</sequence>
<evidence type="ECO:0000313" key="2">
    <source>
        <dbReference type="Proteomes" id="UP000789570"/>
    </source>
</evidence>
<feature type="non-terminal residue" evidence="1">
    <location>
        <position position="85"/>
    </location>
</feature>
<comment type="caution">
    <text evidence="1">The sequence shown here is derived from an EMBL/GenBank/DDBJ whole genome shotgun (WGS) entry which is preliminary data.</text>
</comment>
<evidence type="ECO:0000313" key="1">
    <source>
        <dbReference type="EMBL" id="CAG8764212.1"/>
    </source>
</evidence>
<name>A0A9N9NRL9_9GLOM</name>
<protein>
    <submittedName>
        <fullName evidence="1">729_t:CDS:1</fullName>
    </submittedName>
</protein>
<dbReference type="Proteomes" id="UP000789570">
    <property type="component" value="Unassembled WGS sequence"/>
</dbReference>
<feature type="non-terminal residue" evidence="1">
    <location>
        <position position="1"/>
    </location>
</feature>
<keyword evidence="2" id="KW-1185">Reference proteome</keyword>
<dbReference type="EMBL" id="CAJVPQ010024152">
    <property type="protein sequence ID" value="CAG8764212.1"/>
    <property type="molecule type" value="Genomic_DNA"/>
</dbReference>
<accession>A0A9N9NRL9</accession>
<proteinExistence type="predicted"/>
<dbReference type="AlphaFoldDB" id="A0A9N9NRL9"/>
<organism evidence="1 2">
    <name type="scientific">Funneliformis caledonium</name>
    <dbReference type="NCBI Taxonomy" id="1117310"/>
    <lineage>
        <taxon>Eukaryota</taxon>
        <taxon>Fungi</taxon>
        <taxon>Fungi incertae sedis</taxon>
        <taxon>Mucoromycota</taxon>
        <taxon>Glomeromycotina</taxon>
        <taxon>Glomeromycetes</taxon>
        <taxon>Glomerales</taxon>
        <taxon>Glomeraceae</taxon>
        <taxon>Funneliformis</taxon>
    </lineage>
</organism>